<dbReference type="AlphaFoldDB" id="A0A9X1JJJ0"/>
<feature type="compositionally biased region" description="Low complexity" evidence="1">
    <location>
        <begin position="155"/>
        <end position="166"/>
    </location>
</feature>
<feature type="compositionally biased region" description="Low complexity" evidence="1">
    <location>
        <begin position="83"/>
        <end position="93"/>
    </location>
</feature>
<name>A0A9X1JJJ0_9SPHN</name>
<dbReference type="Proteomes" id="UP001138681">
    <property type="component" value="Unassembled WGS sequence"/>
</dbReference>
<comment type="caution">
    <text evidence="3">The sequence shown here is derived from an EMBL/GenBank/DDBJ whole genome shotgun (WGS) entry which is preliminary data.</text>
</comment>
<accession>A0A9X1JJJ0</accession>
<evidence type="ECO:0000256" key="2">
    <source>
        <dbReference type="SAM" id="Phobius"/>
    </source>
</evidence>
<keyword evidence="2" id="KW-1133">Transmembrane helix</keyword>
<keyword evidence="2" id="KW-0472">Membrane</keyword>
<reference evidence="3" key="1">
    <citation type="submission" date="2021-04" db="EMBL/GenBank/DDBJ databases">
        <authorList>
            <person name="Pira H."/>
            <person name="Risdian C."/>
            <person name="Wink J."/>
        </authorList>
    </citation>
    <scope>NUCLEOTIDE SEQUENCE</scope>
    <source>
        <strain evidence="3">WH158</strain>
    </source>
</reference>
<sequence>MQEAGIFRKEDSIALPVAVVLHLGVAALLVLQPVRDEVVQIPQRMSVSLATEVGLEATAPDPASESSAAIAPVLGEELAPDNTEAPTEAAPDTTPTPPPVNVTRSNTTTPTPPARDRSRPDRTRPKPSPSPARAAERGGGSRIGDDFLPGQGSSTTTTETRAPAATFGRRERASLASAITRQLRRHWTAPNGVDADKLVSTVSWKLNQNGSLRGSPTCRTDPGSITASNKPQAGLHCDRAIRAVRRAAPFKLPEQFYSRWDDLEWTFDRRL</sequence>
<protein>
    <submittedName>
        <fullName evidence="3">Energy transducer TonB</fullName>
    </submittedName>
</protein>
<gene>
    <name evidence="3" type="ORF">KCG46_00225</name>
</gene>
<evidence type="ECO:0000256" key="1">
    <source>
        <dbReference type="SAM" id="MobiDB-lite"/>
    </source>
</evidence>
<feature type="compositionally biased region" description="Basic and acidic residues" evidence="1">
    <location>
        <begin position="114"/>
        <end position="124"/>
    </location>
</feature>
<feature type="region of interest" description="Disordered" evidence="1">
    <location>
        <begin position="80"/>
        <end position="171"/>
    </location>
</feature>
<proteinExistence type="predicted"/>
<organism evidence="3 4">
    <name type="scientific">Erythrobacter crassostreae</name>
    <dbReference type="NCBI Taxonomy" id="2828328"/>
    <lineage>
        <taxon>Bacteria</taxon>
        <taxon>Pseudomonadati</taxon>
        <taxon>Pseudomonadota</taxon>
        <taxon>Alphaproteobacteria</taxon>
        <taxon>Sphingomonadales</taxon>
        <taxon>Erythrobacteraceae</taxon>
        <taxon>Erythrobacter/Porphyrobacter group</taxon>
        <taxon>Erythrobacter</taxon>
    </lineage>
</organism>
<evidence type="ECO:0000313" key="3">
    <source>
        <dbReference type="EMBL" id="MBV7257995.1"/>
    </source>
</evidence>
<keyword evidence="2" id="KW-0812">Transmembrane</keyword>
<feature type="transmembrane region" description="Helical" evidence="2">
    <location>
        <begin position="12"/>
        <end position="31"/>
    </location>
</feature>
<evidence type="ECO:0000313" key="4">
    <source>
        <dbReference type="Proteomes" id="UP001138681"/>
    </source>
</evidence>
<keyword evidence="4" id="KW-1185">Reference proteome</keyword>
<dbReference type="EMBL" id="JAGSPC010000001">
    <property type="protein sequence ID" value="MBV7257995.1"/>
    <property type="molecule type" value="Genomic_DNA"/>
</dbReference>